<evidence type="ECO:0000256" key="11">
    <source>
        <dbReference type="SAM" id="SignalP"/>
    </source>
</evidence>
<feature type="domain" description="Porin" evidence="12">
    <location>
        <begin position="6"/>
        <end position="365"/>
    </location>
</feature>
<feature type="chain" id="PRO_5018989551" evidence="11">
    <location>
        <begin position="20"/>
        <end position="385"/>
    </location>
</feature>
<evidence type="ECO:0000256" key="6">
    <source>
        <dbReference type="ARBA" id="ARBA00022729"/>
    </source>
</evidence>
<keyword evidence="10" id="KW-0998">Cell outer membrane</keyword>
<evidence type="ECO:0000256" key="9">
    <source>
        <dbReference type="ARBA" id="ARBA00023136"/>
    </source>
</evidence>
<keyword evidence="3" id="KW-0813">Transport</keyword>
<dbReference type="GO" id="GO:0006811">
    <property type="term" value="P:monoatomic ion transport"/>
    <property type="evidence" value="ECO:0007669"/>
    <property type="project" value="UniProtKB-KW"/>
</dbReference>
<evidence type="ECO:0000256" key="1">
    <source>
        <dbReference type="ARBA" id="ARBA00004571"/>
    </source>
</evidence>
<keyword evidence="7" id="KW-0406">Ion transport</keyword>
<evidence type="ECO:0000256" key="10">
    <source>
        <dbReference type="ARBA" id="ARBA00023237"/>
    </source>
</evidence>
<reference evidence="13 14" key="1">
    <citation type="submission" date="2018-08" db="EMBL/GenBank/DDBJ databases">
        <title>Achromobacter xylosoxidans Genome sequencing and assembly.</title>
        <authorList>
            <person name="Wang R."/>
            <person name="Rensing C."/>
            <person name="Li Y."/>
        </authorList>
    </citation>
    <scope>NUCLEOTIDE SEQUENCE [LARGE SCALE GENOMIC DNA]</scope>
    <source>
        <strain evidence="13 14">GD003A</strain>
    </source>
</reference>
<dbReference type="Gene3D" id="2.40.160.10">
    <property type="entry name" value="Porin"/>
    <property type="match status" value="1"/>
</dbReference>
<evidence type="ECO:0000256" key="8">
    <source>
        <dbReference type="ARBA" id="ARBA00023114"/>
    </source>
</evidence>
<comment type="subunit">
    <text evidence="2">Homotrimer.</text>
</comment>
<dbReference type="GO" id="GO:0009279">
    <property type="term" value="C:cell outer membrane"/>
    <property type="evidence" value="ECO:0007669"/>
    <property type="project" value="UniProtKB-SubCell"/>
</dbReference>
<dbReference type="InterPro" id="IPR033900">
    <property type="entry name" value="Gram_neg_porin_domain"/>
</dbReference>
<dbReference type="AlphaFoldDB" id="A0A424W5A8"/>
<evidence type="ECO:0000256" key="5">
    <source>
        <dbReference type="ARBA" id="ARBA00022692"/>
    </source>
</evidence>
<dbReference type="GO" id="GO:0046930">
    <property type="term" value="C:pore complex"/>
    <property type="evidence" value="ECO:0007669"/>
    <property type="project" value="UniProtKB-KW"/>
</dbReference>
<dbReference type="RefSeq" id="WP_118934345.1">
    <property type="nucleotide sequence ID" value="NZ_CP061008.1"/>
</dbReference>
<keyword evidence="9" id="KW-0472">Membrane</keyword>
<dbReference type="Proteomes" id="UP000285324">
    <property type="component" value="Unassembled WGS sequence"/>
</dbReference>
<gene>
    <name evidence="13" type="ORF">DY367_27585</name>
</gene>
<evidence type="ECO:0000259" key="12">
    <source>
        <dbReference type="Pfam" id="PF13609"/>
    </source>
</evidence>
<evidence type="ECO:0000313" key="14">
    <source>
        <dbReference type="Proteomes" id="UP000285324"/>
    </source>
</evidence>
<dbReference type="InterPro" id="IPR023614">
    <property type="entry name" value="Porin_dom_sf"/>
</dbReference>
<keyword evidence="6 11" id="KW-0732">Signal</keyword>
<dbReference type="OrthoDB" id="8520696at2"/>
<feature type="signal peptide" evidence="11">
    <location>
        <begin position="1"/>
        <end position="19"/>
    </location>
</feature>
<proteinExistence type="predicted"/>
<dbReference type="PANTHER" id="PTHR34501">
    <property type="entry name" value="PROTEIN YDDL-RELATED"/>
    <property type="match status" value="1"/>
</dbReference>
<organism evidence="13 14">
    <name type="scientific">Alcaligenes xylosoxydans xylosoxydans</name>
    <name type="common">Achromobacter xylosoxidans</name>
    <dbReference type="NCBI Taxonomy" id="85698"/>
    <lineage>
        <taxon>Bacteria</taxon>
        <taxon>Pseudomonadati</taxon>
        <taxon>Pseudomonadota</taxon>
        <taxon>Betaproteobacteria</taxon>
        <taxon>Burkholderiales</taxon>
        <taxon>Alcaligenaceae</taxon>
        <taxon>Achromobacter</taxon>
    </lineage>
</organism>
<dbReference type="PANTHER" id="PTHR34501:SF9">
    <property type="entry name" value="MAJOR OUTER MEMBRANE PROTEIN P.IA"/>
    <property type="match status" value="1"/>
</dbReference>
<keyword evidence="4" id="KW-1134">Transmembrane beta strand</keyword>
<keyword evidence="5" id="KW-0812">Transmembrane</keyword>
<comment type="subcellular location">
    <subcellularLocation>
        <location evidence="1">Cell outer membrane</location>
        <topology evidence="1">Multi-pass membrane protein</topology>
    </subcellularLocation>
</comment>
<protein>
    <submittedName>
        <fullName evidence="13">Porin</fullName>
    </submittedName>
</protein>
<keyword evidence="8" id="KW-0626">Porin</keyword>
<name>A0A424W5A8_ALCXX</name>
<sequence length="385" mass="40812">MKKLYAAAVATALSGAAYAQPSSVTLYGLIDTGIGYANVDGAYTDPATGNRTRVDSSRIGSTTGTTAGSRWGLRGKEDLGDGLYVLFQLESGYDSRNGNSLQSGRLFGREATVALGSADWGGVRLGRQYNIASRYFTGMFGSSFGGGFNQLNTGAGLGFSSANFVRYDNLVVYETPSMGGFTGAIGYAFNADDRRLAQTGFATADNTRAISAGLRYDNGPIMGFATYDQLNASNKLSPSQTDATPRSYIVGGSYDFEVVKVALAYNRMSDGWFAGKGFPNGGSIGGFTGTPSYAFVKGFRSNAYMLALAVPVGRSGGAFASWQRADANSKQLTGGDAASNTYSLGYNYNLSKRTDLYAVASYTTNWAFQDNVKATEVNMGIRHRF</sequence>
<dbReference type="InterPro" id="IPR050298">
    <property type="entry name" value="Gram-neg_bact_OMP"/>
</dbReference>
<evidence type="ECO:0000256" key="7">
    <source>
        <dbReference type="ARBA" id="ARBA00023065"/>
    </source>
</evidence>
<evidence type="ECO:0000313" key="13">
    <source>
        <dbReference type="EMBL" id="RPJ88493.1"/>
    </source>
</evidence>
<dbReference type="Pfam" id="PF13609">
    <property type="entry name" value="Porin_4"/>
    <property type="match status" value="1"/>
</dbReference>
<evidence type="ECO:0000256" key="3">
    <source>
        <dbReference type="ARBA" id="ARBA00022448"/>
    </source>
</evidence>
<dbReference type="SUPFAM" id="SSF56935">
    <property type="entry name" value="Porins"/>
    <property type="match status" value="1"/>
</dbReference>
<evidence type="ECO:0000256" key="4">
    <source>
        <dbReference type="ARBA" id="ARBA00022452"/>
    </source>
</evidence>
<dbReference type="CDD" id="cd00342">
    <property type="entry name" value="gram_neg_porins"/>
    <property type="match status" value="1"/>
</dbReference>
<dbReference type="GO" id="GO:0015288">
    <property type="term" value="F:porin activity"/>
    <property type="evidence" value="ECO:0007669"/>
    <property type="project" value="UniProtKB-KW"/>
</dbReference>
<dbReference type="EMBL" id="QVXO01000063">
    <property type="protein sequence ID" value="RPJ88493.1"/>
    <property type="molecule type" value="Genomic_DNA"/>
</dbReference>
<evidence type="ECO:0000256" key="2">
    <source>
        <dbReference type="ARBA" id="ARBA00011233"/>
    </source>
</evidence>
<accession>A0A424W5A8</accession>
<comment type="caution">
    <text evidence="13">The sequence shown here is derived from an EMBL/GenBank/DDBJ whole genome shotgun (WGS) entry which is preliminary data.</text>
</comment>